<organism evidence="1 2">
    <name type="scientific">Planococcus massiliensis</name>
    <dbReference type="NCBI Taxonomy" id="1499687"/>
    <lineage>
        <taxon>Bacteria</taxon>
        <taxon>Bacillati</taxon>
        <taxon>Bacillota</taxon>
        <taxon>Bacilli</taxon>
        <taxon>Bacillales</taxon>
        <taxon>Caryophanaceae</taxon>
        <taxon>Planococcus</taxon>
    </lineage>
</organism>
<keyword evidence="2" id="KW-1185">Reference proteome</keyword>
<dbReference type="STRING" id="1499687.BN1080_00893"/>
<dbReference type="RefSeq" id="WP_052650714.1">
    <property type="nucleotide sequence ID" value="NZ_CCXS01000001.1"/>
</dbReference>
<gene>
    <name evidence="1" type="ORF">BN1080_00893</name>
</gene>
<accession>A0A098EI70</accession>
<name>A0A098EI70_9BACL</name>
<sequence length="118" mass="13500">MLIETQIVSVREELVSIEGEPVSIDKPFVSIEKQHLLTNWFFVRCKRTKGRLRSGRLGRLGFVRETDTIPVGSGLVQVEMDIVRVEPDTIKVQSDTIKVEIKNHQIETIQISFLPRIS</sequence>
<dbReference type="EMBL" id="CCXS01000001">
    <property type="protein sequence ID" value="CEG21973.1"/>
    <property type="molecule type" value="Genomic_DNA"/>
</dbReference>
<reference evidence="1 2" key="1">
    <citation type="submission" date="2014-09" db="EMBL/GenBank/DDBJ databases">
        <authorList>
            <person name="Urmite Genomes Urmite Genomes"/>
        </authorList>
    </citation>
    <scope>NUCLEOTIDE SEQUENCE [LARGE SCALE GENOMIC DNA]</scope>
    <source>
        <strain evidence="1 2">ES2</strain>
    </source>
</reference>
<proteinExistence type="predicted"/>
<evidence type="ECO:0000313" key="2">
    <source>
        <dbReference type="Proteomes" id="UP000043699"/>
    </source>
</evidence>
<protein>
    <submittedName>
        <fullName evidence="1">Uncharacterized protein</fullName>
    </submittedName>
</protein>
<dbReference type="Proteomes" id="UP000043699">
    <property type="component" value="Unassembled WGS sequence"/>
</dbReference>
<evidence type="ECO:0000313" key="1">
    <source>
        <dbReference type="EMBL" id="CEG21973.1"/>
    </source>
</evidence>
<dbReference type="AlphaFoldDB" id="A0A098EI70"/>